<dbReference type="InParanoid" id="H2Y2J3"/>
<protein>
    <submittedName>
        <fullName evidence="2">Uncharacterized protein</fullName>
    </submittedName>
</protein>
<sequence>MKSALILLCCVLMIVIDPTTSFLSPKPKNDKSLYNLYHKQSSNVDDNLNEMRSLQQNLEKLRS</sequence>
<proteinExistence type="predicted"/>
<dbReference type="AlphaFoldDB" id="H2Y2J3"/>
<evidence type="ECO:0000256" key="1">
    <source>
        <dbReference type="SAM" id="SignalP"/>
    </source>
</evidence>
<organism evidence="2 3">
    <name type="scientific">Ciona intestinalis</name>
    <name type="common">Transparent sea squirt</name>
    <name type="synonym">Ascidia intestinalis</name>
    <dbReference type="NCBI Taxonomy" id="7719"/>
    <lineage>
        <taxon>Eukaryota</taxon>
        <taxon>Metazoa</taxon>
        <taxon>Chordata</taxon>
        <taxon>Tunicata</taxon>
        <taxon>Ascidiacea</taxon>
        <taxon>Phlebobranchia</taxon>
        <taxon>Cionidae</taxon>
        <taxon>Ciona</taxon>
    </lineage>
</organism>
<keyword evidence="1" id="KW-0732">Signal</keyword>
<dbReference type="GeneTree" id="ENSGT00840000132183"/>
<dbReference type="Proteomes" id="UP000008144">
    <property type="component" value="Chromosome 12"/>
</dbReference>
<accession>H2Y2J3</accession>
<reference evidence="3" key="1">
    <citation type="journal article" date="2002" name="Science">
        <title>The draft genome of Ciona intestinalis: insights into chordate and vertebrate origins.</title>
        <authorList>
            <person name="Dehal P."/>
            <person name="Satou Y."/>
            <person name="Campbell R.K."/>
            <person name="Chapman J."/>
            <person name="Degnan B."/>
            <person name="De Tomaso A."/>
            <person name="Davidson B."/>
            <person name="Di Gregorio A."/>
            <person name="Gelpke M."/>
            <person name="Goodstein D.M."/>
            <person name="Harafuji N."/>
            <person name="Hastings K.E."/>
            <person name="Ho I."/>
            <person name="Hotta K."/>
            <person name="Huang W."/>
            <person name="Kawashima T."/>
            <person name="Lemaire P."/>
            <person name="Martinez D."/>
            <person name="Meinertzhagen I.A."/>
            <person name="Necula S."/>
            <person name="Nonaka M."/>
            <person name="Putnam N."/>
            <person name="Rash S."/>
            <person name="Saiga H."/>
            <person name="Satake M."/>
            <person name="Terry A."/>
            <person name="Yamada L."/>
            <person name="Wang H.G."/>
            <person name="Awazu S."/>
            <person name="Azumi K."/>
            <person name="Boore J."/>
            <person name="Branno M."/>
            <person name="Chin-Bow S."/>
            <person name="DeSantis R."/>
            <person name="Doyle S."/>
            <person name="Francino P."/>
            <person name="Keys D.N."/>
            <person name="Haga S."/>
            <person name="Hayashi H."/>
            <person name="Hino K."/>
            <person name="Imai K.S."/>
            <person name="Inaba K."/>
            <person name="Kano S."/>
            <person name="Kobayashi K."/>
            <person name="Kobayashi M."/>
            <person name="Lee B.I."/>
            <person name="Makabe K.W."/>
            <person name="Manohar C."/>
            <person name="Matassi G."/>
            <person name="Medina M."/>
            <person name="Mochizuki Y."/>
            <person name="Mount S."/>
            <person name="Morishita T."/>
            <person name="Miura S."/>
            <person name="Nakayama A."/>
            <person name="Nishizaka S."/>
            <person name="Nomoto H."/>
            <person name="Ohta F."/>
            <person name="Oishi K."/>
            <person name="Rigoutsos I."/>
            <person name="Sano M."/>
            <person name="Sasaki A."/>
            <person name="Sasakura Y."/>
            <person name="Shoguchi E."/>
            <person name="Shin-i T."/>
            <person name="Spagnuolo A."/>
            <person name="Stainier D."/>
            <person name="Suzuki M.M."/>
            <person name="Tassy O."/>
            <person name="Takatori N."/>
            <person name="Tokuoka M."/>
            <person name="Yagi K."/>
            <person name="Yoshizaki F."/>
            <person name="Wada S."/>
            <person name="Zhang C."/>
            <person name="Hyatt P.D."/>
            <person name="Larimer F."/>
            <person name="Detter C."/>
            <person name="Doggett N."/>
            <person name="Glavina T."/>
            <person name="Hawkins T."/>
            <person name="Richardson P."/>
            <person name="Lucas S."/>
            <person name="Kohara Y."/>
            <person name="Levine M."/>
            <person name="Satoh N."/>
            <person name="Rokhsar D.S."/>
        </authorList>
    </citation>
    <scope>NUCLEOTIDE SEQUENCE [LARGE SCALE GENOMIC DNA]</scope>
</reference>
<evidence type="ECO:0000313" key="3">
    <source>
        <dbReference type="Proteomes" id="UP000008144"/>
    </source>
</evidence>
<name>H2Y2J3_CIOIN</name>
<reference evidence="2" key="3">
    <citation type="submission" date="2025-08" db="UniProtKB">
        <authorList>
            <consortium name="Ensembl"/>
        </authorList>
    </citation>
    <scope>IDENTIFICATION</scope>
</reference>
<feature type="signal peptide" evidence="1">
    <location>
        <begin position="1"/>
        <end position="21"/>
    </location>
</feature>
<reference evidence="2" key="2">
    <citation type="journal article" date="2008" name="Genome Biol.">
        <title>Improved genome assembly and evidence-based global gene model set for the chordate Ciona intestinalis: new insight into intron and operon populations.</title>
        <authorList>
            <person name="Satou Y."/>
            <person name="Mineta K."/>
            <person name="Ogasawara M."/>
            <person name="Sasakura Y."/>
            <person name="Shoguchi E."/>
            <person name="Ueno K."/>
            <person name="Yamada L."/>
            <person name="Matsumoto J."/>
            <person name="Wasserscheid J."/>
            <person name="Dewar K."/>
            <person name="Wiley G.B."/>
            <person name="Macmil S.L."/>
            <person name="Roe B.A."/>
            <person name="Zeller R.W."/>
            <person name="Hastings K.E."/>
            <person name="Lemaire P."/>
            <person name="Lindquist E."/>
            <person name="Endo T."/>
            <person name="Hotta K."/>
            <person name="Inaba K."/>
        </authorList>
    </citation>
    <scope>NUCLEOTIDE SEQUENCE [LARGE SCALE GENOMIC DNA]</scope>
    <source>
        <strain evidence="2">wild type</strain>
    </source>
</reference>
<dbReference type="EMBL" id="EAAA01000993">
    <property type="status" value="NOT_ANNOTATED_CDS"/>
    <property type="molecule type" value="Genomic_DNA"/>
</dbReference>
<keyword evidence="3" id="KW-1185">Reference proteome</keyword>
<feature type="chain" id="PRO_5003577211" evidence="1">
    <location>
        <begin position="22"/>
        <end position="63"/>
    </location>
</feature>
<dbReference type="HOGENOM" id="CLU_2941010_0_0_1"/>
<dbReference type="Ensembl" id="ENSCINT00000036550.1">
    <property type="protein sequence ID" value="ENSCINP00000036128.1"/>
    <property type="gene ID" value="ENSCING00000018323.1"/>
</dbReference>
<reference evidence="2" key="4">
    <citation type="submission" date="2025-09" db="UniProtKB">
        <authorList>
            <consortium name="Ensembl"/>
        </authorList>
    </citation>
    <scope>IDENTIFICATION</scope>
</reference>
<evidence type="ECO:0000313" key="2">
    <source>
        <dbReference type="Ensembl" id="ENSCINP00000036128.1"/>
    </source>
</evidence>